<dbReference type="PANTHER" id="PTHR43459">
    <property type="entry name" value="ENOYL-COA HYDRATASE"/>
    <property type="match status" value="1"/>
</dbReference>
<dbReference type="EMBL" id="SOBT01000008">
    <property type="protein sequence ID" value="TDU31556.1"/>
    <property type="molecule type" value="Genomic_DNA"/>
</dbReference>
<gene>
    <name evidence="3" type="ORF">DFR24_0926</name>
</gene>
<dbReference type="SUPFAM" id="SSF52096">
    <property type="entry name" value="ClpP/crotonase"/>
    <property type="match status" value="1"/>
</dbReference>
<name>A0A4V3F672_9GAMM</name>
<reference evidence="3 4" key="1">
    <citation type="submission" date="2019-03" db="EMBL/GenBank/DDBJ databases">
        <title>Genomic Encyclopedia of Type Strains, Phase IV (KMG-IV): sequencing the most valuable type-strain genomes for metagenomic binning, comparative biology and taxonomic classification.</title>
        <authorList>
            <person name="Goeker M."/>
        </authorList>
    </citation>
    <scope>NUCLEOTIDE SEQUENCE [LARGE SCALE GENOMIC DNA]</scope>
    <source>
        <strain evidence="3 4">DSM 26377</strain>
    </source>
</reference>
<comment type="caution">
    <text evidence="3">The sequence shown here is derived from an EMBL/GenBank/DDBJ whole genome shotgun (WGS) entry which is preliminary data.</text>
</comment>
<proteinExistence type="inferred from homology"/>
<accession>A0A4V3F672</accession>
<dbReference type="AlphaFoldDB" id="A0A4V3F672"/>
<evidence type="ECO:0000313" key="3">
    <source>
        <dbReference type="EMBL" id="TDU31556.1"/>
    </source>
</evidence>
<dbReference type="OrthoDB" id="9807606at2"/>
<dbReference type="Pfam" id="PF00378">
    <property type="entry name" value="ECH_1"/>
    <property type="match status" value="1"/>
</dbReference>
<evidence type="ECO:0000256" key="2">
    <source>
        <dbReference type="RuleBase" id="RU003707"/>
    </source>
</evidence>
<evidence type="ECO:0000313" key="4">
    <source>
        <dbReference type="Proteomes" id="UP000295341"/>
    </source>
</evidence>
<dbReference type="Proteomes" id="UP000295341">
    <property type="component" value="Unassembled WGS sequence"/>
</dbReference>
<dbReference type="InterPro" id="IPR014748">
    <property type="entry name" value="Enoyl-CoA_hydra_C"/>
</dbReference>
<keyword evidence="3" id="KW-0413">Isomerase</keyword>
<dbReference type="InterPro" id="IPR001753">
    <property type="entry name" value="Enoyl-CoA_hydra/iso"/>
</dbReference>
<dbReference type="InterPro" id="IPR018376">
    <property type="entry name" value="Enoyl-CoA_hyd/isom_CS"/>
</dbReference>
<dbReference type="Gene3D" id="1.10.12.10">
    <property type="entry name" value="Lyase 2-enoyl-coa Hydratase, Chain A, domain 2"/>
    <property type="match status" value="1"/>
</dbReference>
<dbReference type="InterPro" id="IPR029045">
    <property type="entry name" value="ClpP/crotonase-like_dom_sf"/>
</dbReference>
<keyword evidence="4" id="KW-1185">Reference proteome</keyword>
<sequence length="266" mass="28674">MTYKTLLLEIESGVATLTLNRPASRNAFSPDLMQEIRAALAELASRRDVRALLLTGKGASFCAGADLSLQAGGDRTSRAKEGSRQQREWINPIVTDLQALPFPTIAAVNGSAAGAGASLALACDVVIAARSSFFLFPFMPRLGIVPDMGATWFLPRLVGSARAMALSLIGDRLPAAQAAEWGLIWRCVDDAALMDEAQALVARVAKAPAHAAVELRRAFKHAEEQDLAAQLDYEADRQAELLATEEFEEGVLSFLEKREPRFPPRG</sequence>
<evidence type="ECO:0000256" key="1">
    <source>
        <dbReference type="ARBA" id="ARBA00005254"/>
    </source>
</evidence>
<dbReference type="CDD" id="cd06558">
    <property type="entry name" value="crotonase-like"/>
    <property type="match status" value="1"/>
</dbReference>
<comment type="similarity">
    <text evidence="1 2">Belongs to the enoyl-CoA hydratase/isomerase family.</text>
</comment>
<protein>
    <submittedName>
        <fullName evidence="3">2-(1,2-epoxy-1,2-dihydrophenyl)acetyl-CoA isomerase</fullName>
    </submittedName>
</protein>
<dbReference type="GO" id="GO:0016853">
    <property type="term" value="F:isomerase activity"/>
    <property type="evidence" value="ECO:0007669"/>
    <property type="project" value="UniProtKB-KW"/>
</dbReference>
<organism evidence="3 4">
    <name type="scientific">Panacagrimonas perspica</name>
    <dbReference type="NCBI Taxonomy" id="381431"/>
    <lineage>
        <taxon>Bacteria</taxon>
        <taxon>Pseudomonadati</taxon>
        <taxon>Pseudomonadota</taxon>
        <taxon>Gammaproteobacteria</taxon>
        <taxon>Nevskiales</taxon>
        <taxon>Nevskiaceae</taxon>
        <taxon>Panacagrimonas</taxon>
    </lineage>
</organism>
<dbReference type="PANTHER" id="PTHR43459:SF1">
    <property type="entry name" value="EG:BACN32G11.4 PROTEIN"/>
    <property type="match status" value="1"/>
</dbReference>
<dbReference type="Gene3D" id="3.90.226.10">
    <property type="entry name" value="2-enoyl-CoA Hydratase, Chain A, domain 1"/>
    <property type="match status" value="1"/>
</dbReference>
<dbReference type="PROSITE" id="PS00166">
    <property type="entry name" value="ENOYL_COA_HYDRATASE"/>
    <property type="match status" value="1"/>
</dbReference>